<dbReference type="Proteomes" id="UP000022910">
    <property type="component" value="Unassembled WGS sequence"/>
</dbReference>
<reference evidence="2 3" key="1">
    <citation type="submission" date="2014-02" db="EMBL/GenBank/DDBJ databases">
        <title>Single nucleus genome sequencing reveals high similarity among nuclei of an endomycorrhizal fungus.</title>
        <authorList>
            <person name="Lin K."/>
            <person name="Geurts R."/>
            <person name="Zhang Z."/>
            <person name="Limpens E."/>
            <person name="Saunders D.G."/>
            <person name="Mu D."/>
            <person name="Pang E."/>
            <person name="Cao H."/>
            <person name="Cha H."/>
            <person name="Lin T."/>
            <person name="Zhou Q."/>
            <person name="Shang Y."/>
            <person name="Li Y."/>
            <person name="Ivanov S."/>
            <person name="Sharma T."/>
            <person name="Velzen R.V."/>
            <person name="Ruijter N.D."/>
            <person name="Aanen D.K."/>
            <person name="Win J."/>
            <person name="Kamoun S."/>
            <person name="Bisseling T."/>
            <person name="Huang S."/>
        </authorList>
    </citation>
    <scope>NUCLEOTIDE SEQUENCE [LARGE SCALE GENOMIC DNA]</scope>
    <source>
        <strain evidence="3">DAOM197198w</strain>
    </source>
</reference>
<proteinExistence type="predicted"/>
<keyword evidence="3" id="KW-1185">Reference proteome</keyword>
<name>A0A015KLZ7_RHIIW</name>
<protein>
    <submittedName>
        <fullName evidence="2">Uncharacterized protein</fullName>
    </submittedName>
</protein>
<dbReference type="OrthoDB" id="2306185at2759"/>
<feature type="coiled-coil region" evidence="1">
    <location>
        <begin position="158"/>
        <end position="185"/>
    </location>
</feature>
<sequence>MLSLINNMNKTPQEIRWKPKDLARILYYINDHFDEWYNDNYNFCVKAKENTGVIWDARSIYNMVHTLFKVTEDYLKVGTKSTTCTIIWENREIYDLMKQIYMRTNKRMKESNQRVTRGHKNDGHILNSDQITIEALMDRPCLIEEIFHLCDEKIQKVVNSAAKSIENAEAEYNERINQITRYRSELIKRISETNKMCEEFRKF</sequence>
<dbReference type="AlphaFoldDB" id="A0A015KLZ7"/>
<dbReference type="EMBL" id="JEMT01025859">
    <property type="protein sequence ID" value="EXX60741.1"/>
    <property type="molecule type" value="Genomic_DNA"/>
</dbReference>
<keyword evidence="1" id="KW-0175">Coiled coil</keyword>
<accession>A0A015KLZ7</accession>
<evidence type="ECO:0000313" key="2">
    <source>
        <dbReference type="EMBL" id="EXX60741.1"/>
    </source>
</evidence>
<evidence type="ECO:0000256" key="1">
    <source>
        <dbReference type="SAM" id="Coils"/>
    </source>
</evidence>
<organism evidence="2 3">
    <name type="scientific">Rhizophagus irregularis (strain DAOM 197198w)</name>
    <name type="common">Glomus intraradices</name>
    <dbReference type="NCBI Taxonomy" id="1432141"/>
    <lineage>
        <taxon>Eukaryota</taxon>
        <taxon>Fungi</taxon>
        <taxon>Fungi incertae sedis</taxon>
        <taxon>Mucoromycota</taxon>
        <taxon>Glomeromycotina</taxon>
        <taxon>Glomeromycetes</taxon>
        <taxon>Glomerales</taxon>
        <taxon>Glomeraceae</taxon>
        <taxon>Rhizophagus</taxon>
    </lineage>
</organism>
<dbReference type="HOGENOM" id="CLU_111257_0_0_1"/>
<gene>
    <name evidence="2" type="ORF">RirG_177290</name>
</gene>
<comment type="caution">
    <text evidence="2">The sequence shown here is derived from an EMBL/GenBank/DDBJ whole genome shotgun (WGS) entry which is preliminary data.</text>
</comment>
<evidence type="ECO:0000313" key="3">
    <source>
        <dbReference type="Proteomes" id="UP000022910"/>
    </source>
</evidence>